<dbReference type="RefSeq" id="WP_245035081.1">
    <property type="nucleotide sequence ID" value="NZ_CP095075.1"/>
</dbReference>
<dbReference type="EMBL" id="CP095075">
    <property type="protein sequence ID" value="UOR13437.1"/>
    <property type="molecule type" value="Genomic_DNA"/>
</dbReference>
<feature type="region of interest" description="Disordered" evidence="1">
    <location>
        <begin position="1"/>
        <end position="64"/>
    </location>
</feature>
<reference evidence="2" key="1">
    <citation type="submission" date="2022-04" db="EMBL/GenBank/DDBJ databases">
        <title>Halobacillus sp. isolated from saltern.</title>
        <authorList>
            <person name="Won M."/>
            <person name="Lee C.-M."/>
            <person name="Woen H.-Y."/>
            <person name="Kwon S.-W."/>
        </authorList>
    </citation>
    <scope>NUCLEOTIDE SEQUENCE</scope>
    <source>
        <strain evidence="2">SSHM10-5</strain>
    </source>
</reference>
<protein>
    <recommendedName>
        <fullName evidence="4">YfhD family protein</fullName>
    </recommendedName>
</protein>
<name>A0ABY4HGD4_9BACI</name>
<accession>A0ABY4HGD4</accession>
<evidence type="ECO:0000313" key="3">
    <source>
        <dbReference type="Proteomes" id="UP000830326"/>
    </source>
</evidence>
<dbReference type="Proteomes" id="UP000830326">
    <property type="component" value="Chromosome"/>
</dbReference>
<keyword evidence="3" id="KW-1185">Reference proteome</keyword>
<evidence type="ECO:0008006" key="4">
    <source>
        <dbReference type="Google" id="ProtNLM"/>
    </source>
</evidence>
<evidence type="ECO:0000313" key="2">
    <source>
        <dbReference type="EMBL" id="UOR13437.1"/>
    </source>
</evidence>
<gene>
    <name evidence="2" type="ORF">MUO15_08270</name>
</gene>
<feature type="compositionally biased region" description="Basic and acidic residues" evidence="1">
    <location>
        <begin position="1"/>
        <end position="48"/>
    </location>
</feature>
<sequence length="64" mass="7652">MPARNKRTDQDNENFDEKVKKEHLIDDDIPEEELKQDERDAKRGEKSKNNSSSEEKYDEDLENK</sequence>
<proteinExistence type="predicted"/>
<evidence type="ECO:0000256" key="1">
    <source>
        <dbReference type="SAM" id="MobiDB-lite"/>
    </source>
</evidence>
<organism evidence="2 3">
    <name type="scientific">Halobacillus amylolyticus</name>
    <dbReference type="NCBI Taxonomy" id="2932259"/>
    <lineage>
        <taxon>Bacteria</taxon>
        <taxon>Bacillati</taxon>
        <taxon>Bacillota</taxon>
        <taxon>Bacilli</taxon>
        <taxon>Bacillales</taxon>
        <taxon>Bacillaceae</taxon>
        <taxon>Halobacillus</taxon>
    </lineage>
</organism>